<dbReference type="EMBL" id="FR824077">
    <property type="protein sequence ID" value="CCA17248.1"/>
    <property type="molecule type" value="Genomic_DNA"/>
</dbReference>
<evidence type="ECO:0000256" key="2">
    <source>
        <dbReference type="ARBA" id="ARBA00023043"/>
    </source>
</evidence>
<dbReference type="HOGENOM" id="CLU_951282_0_0_1"/>
<dbReference type="PANTHER" id="PTHR24198:SF175">
    <property type="entry name" value="ANKYRIN REPEAT AND PROTEIN KINASE DOMAIN-CONTAINING PROTEIN 1"/>
    <property type="match status" value="1"/>
</dbReference>
<gene>
    <name evidence="4" type="primary">AlNc14C32G2945</name>
    <name evidence="4" type="ORF">ALNC14_033910</name>
</gene>
<proteinExistence type="predicted"/>
<feature type="repeat" description="ANK" evidence="3">
    <location>
        <begin position="199"/>
        <end position="231"/>
    </location>
</feature>
<feature type="repeat" description="ANK" evidence="3">
    <location>
        <begin position="165"/>
        <end position="197"/>
    </location>
</feature>
<accession>F0W7Z5</accession>
<dbReference type="GO" id="GO:0010564">
    <property type="term" value="P:regulation of cell cycle process"/>
    <property type="evidence" value="ECO:0007669"/>
    <property type="project" value="TreeGrafter"/>
</dbReference>
<feature type="repeat" description="ANK" evidence="3">
    <location>
        <begin position="99"/>
        <end position="131"/>
    </location>
</feature>
<dbReference type="PANTHER" id="PTHR24198">
    <property type="entry name" value="ANKYRIN REPEAT AND PROTEIN KINASE DOMAIN-CONTAINING PROTEIN"/>
    <property type="match status" value="1"/>
</dbReference>
<name>F0W7Z5_9STRA</name>
<evidence type="ECO:0000313" key="4">
    <source>
        <dbReference type="EMBL" id="CCA17248.1"/>
    </source>
</evidence>
<reference evidence="4" key="1">
    <citation type="journal article" date="2011" name="PLoS Biol.">
        <title>Gene gain and loss during evolution of obligate parasitism in the white rust pathogen of Arabidopsis thaliana.</title>
        <authorList>
            <person name="Kemen E."/>
            <person name="Gardiner A."/>
            <person name="Schultz-Larsen T."/>
            <person name="Kemen A.C."/>
            <person name="Balmuth A.L."/>
            <person name="Robert-Seilaniantz A."/>
            <person name="Bailey K."/>
            <person name="Holub E."/>
            <person name="Studholme D.J."/>
            <person name="Maclean D."/>
            <person name="Jones J.D."/>
        </authorList>
    </citation>
    <scope>NUCLEOTIDE SEQUENCE</scope>
</reference>
<evidence type="ECO:0000256" key="1">
    <source>
        <dbReference type="ARBA" id="ARBA00022737"/>
    </source>
</evidence>
<dbReference type="Pfam" id="PF12796">
    <property type="entry name" value="Ank_2"/>
    <property type="match status" value="2"/>
</dbReference>
<dbReference type="SUPFAM" id="SSF48403">
    <property type="entry name" value="Ankyrin repeat"/>
    <property type="match status" value="1"/>
</dbReference>
<dbReference type="InterPro" id="IPR036770">
    <property type="entry name" value="Ankyrin_rpt-contain_sf"/>
</dbReference>
<dbReference type="InterPro" id="IPR002110">
    <property type="entry name" value="Ankyrin_rpt"/>
</dbReference>
<dbReference type="AlphaFoldDB" id="F0W7Z5"/>
<organism evidence="4">
    <name type="scientific">Albugo laibachii Nc14</name>
    <dbReference type="NCBI Taxonomy" id="890382"/>
    <lineage>
        <taxon>Eukaryota</taxon>
        <taxon>Sar</taxon>
        <taxon>Stramenopiles</taxon>
        <taxon>Oomycota</taxon>
        <taxon>Peronosporomycetes</taxon>
        <taxon>Albuginales</taxon>
        <taxon>Albuginaceae</taxon>
        <taxon>Albugo</taxon>
    </lineage>
</organism>
<protein>
    <submittedName>
        <fullName evidence="4">Uncharacterized protein AlNc14C32G2945</fullName>
    </submittedName>
</protein>
<feature type="repeat" description="ANK" evidence="3">
    <location>
        <begin position="232"/>
        <end position="264"/>
    </location>
</feature>
<dbReference type="GO" id="GO:0005737">
    <property type="term" value="C:cytoplasm"/>
    <property type="evidence" value="ECO:0007669"/>
    <property type="project" value="TreeGrafter"/>
</dbReference>
<dbReference type="PROSITE" id="PS50297">
    <property type="entry name" value="ANK_REP_REGION"/>
    <property type="match status" value="4"/>
</dbReference>
<feature type="repeat" description="ANK" evidence="3">
    <location>
        <begin position="132"/>
        <end position="164"/>
    </location>
</feature>
<reference evidence="4" key="2">
    <citation type="submission" date="2011-02" db="EMBL/GenBank/DDBJ databases">
        <authorList>
            <person name="MacLean D."/>
        </authorList>
    </citation>
    <scope>NUCLEOTIDE SEQUENCE</scope>
</reference>
<sequence length="346" mass="38165">MPLLASRVLVESSDGMTTAALMKAALTHRATQLKRNSTIGWRGFLPHRFTARNNSTETLNRLRHSKLLELIVRGDTTKLGEFLKTTDSIHNFLNLATVSGQSALYIAVCKGLDQIVALLLEYGAGVDQRNCGEYTALHAACEHEQEGAIRMLLKHQANVDLMGPDGVRAIHFASQKGYDHIVNILIQYKADFDAEIVSSGLTSLMIAAQLGHFKVVESLLRAGADPHAEDNKGNTALHFASQEGKYQICCLLLAAGADPYMPNIEEDTPVDLADFHGFSHIVYILEFSTLNLSAAFVTDDRFSLGMSGQLNDAFIRNRPDIAPIIVKNRMKYARFYNLGRITEETS</sequence>
<keyword evidence="2 3" id="KW-0040">ANK repeat</keyword>
<dbReference type="SMART" id="SM00248">
    <property type="entry name" value="ANK"/>
    <property type="match status" value="5"/>
</dbReference>
<dbReference type="PROSITE" id="PS50088">
    <property type="entry name" value="ANK_REPEAT"/>
    <property type="match status" value="5"/>
</dbReference>
<evidence type="ECO:0000256" key="3">
    <source>
        <dbReference type="PROSITE-ProRule" id="PRU00023"/>
    </source>
</evidence>
<dbReference type="Gene3D" id="1.25.40.20">
    <property type="entry name" value="Ankyrin repeat-containing domain"/>
    <property type="match status" value="2"/>
</dbReference>
<keyword evidence="1" id="KW-0677">Repeat</keyword>